<proteinExistence type="predicted"/>
<evidence type="ECO:0000259" key="2">
    <source>
        <dbReference type="Pfam" id="PF00582"/>
    </source>
</evidence>
<reference evidence="3 4" key="1">
    <citation type="submission" date="2018-04" db="EMBL/GenBank/DDBJ databases">
        <title>Bacteria isolated from cave deposits of Manipur.</title>
        <authorList>
            <person name="Sahoo D."/>
            <person name="Sarangthem I."/>
            <person name="Nandeibam J."/>
        </authorList>
    </citation>
    <scope>NUCLEOTIDE SEQUENCE [LARGE SCALE GENOMIC DNA]</scope>
    <source>
        <strain evidence="4">mrc11</strain>
    </source>
</reference>
<protein>
    <submittedName>
        <fullName evidence="3">Universal stress protein</fullName>
    </submittedName>
</protein>
<dbReference type="Gene3D" id="3.40.50.620">
    <property type="entry name" value="HUPs"/>
    <property type="match status" value="1"/>
</dbReference>
<dbReference type="Pfam" id="PF00582">
    <property type="entry name" value="Usp"/>
    <property type="match status" value="1"/>
</dbReference>
<accession>A0A328HNJ7</accession>
<evidence type="ECO:0000313" key="4">
    <source>
        <dbReference type="Proteomes" id="UP000249166"/>
    </source>
</evidence>
<feature type="domain" description="UspA" evidence="2">
    <location>
        <begin position="41"/>
        <end position="174"/>
    </location>
</feature>
<dbReference type="Proteomes" id="UP000249166">
    <property type="component" value="Unassembled WGS sequence"/>
</dbReference>
<dbReference type="OrthoDB" id="3213322at2"/>
<feature type="region of interest" description="Disordered" evidence="1">
    <location>
        <begin position="1"/>
        <end position="20"/>
    </location>
</feature>
<organism evidence="3 4">
    <name type="scientific">Arthrobacter globiformis</name>
    <dbReference type="NCBI Taxonomy" id="1665"/>
    <lineage>
        <taxon>Bacteria</taxon>
        <taxon>Bacillati</taxon>
        <taxon>Actinomycetota</taxon>
        <taxon>Actinomycetes</taxon>
        <taxon>Micrococcales</taxon>
        <taxon>Micrococcaceae</taxon>
        <taxon>Arthrobacter</taxon>
    </lineage>
</organism>
<dbReference type="InterPro" id="IPR006016">
    <property type="entry name" value="UspA"/>
</dbReference>
<dbReference type="SUPFAM" id="SSF52402">
    <property type="entry name" value="Adenine nucleotide alpha hydrolases-like"/>
    <property type="match status" value="1"/>
</dbReference>
<name>A0A328HNJ7_ARTGO</name>
<dbReference type="CDD" id="cd00293">
    <property type="entry name" value="USP-like"/>
    <property type="match status" value="1"/>
</dbReference>
<gene>
    <name evidence="3" type="ORF">DBZ45_03145</name>
</gene>
<dbReference type="AlphaFoldDB" id="A0A328HNJ7"/>
<evidence type="ECO:0000256" key="1">
    <source>
        <dbReference type="SAM" id="MobiDB-lite"/>
    </source>
</evidence>
<sequence>MASLMNEPARKAGSPGGEDEFVPQRIAGPVVAGVVPGQPSAVVQSAARLAYSLNVKLICAYVDITSYLSNERDDQDLLQTAGQEGAVDDAEQTSAHLREHLQAVLGKAGIRWSLLTLVGEPARALARLADSADASVIVVGTREGRVGARLEQLLLGSVAVHLTHRQTRPVVVVPLGPQRRHRPKEDA</sequence>
<dbReference type="InterPro" id="IPR014729">
    <property type="entry name" value="Rossmann-like_a/b/a_fold"/>
</dbReference>
<dbReference type="EMBL" id="QLNP01000038">
    <property type="protein sequence ID" value="RAM38730.1"/>
    <property type="molecule type" value="Genomic_DNA"/>
</dbReference>
<comment type="caution">
    <text evidence="3">The sequence shown here is derived from an EMBL/GenBank/DDBJ whole genome shotgun (WGS) entry which is preliminary data.</text>
</comment>
<evidence type="ECO:0000313" key="3">
    <source>
        <dbReference type="EMBL" id="RAM38730.1"/>
    </source>
</evidence>